<dbReference type="OrthoDB" id="4290974at2"/>
<evidence type="ECO:0000313" key="2">
    <source>
        <dbReference type="EMBL" id="QEV58517.1"/>
    </source>
</evidence>
<keyword evidence="4" id="KW-1185">Reference proteome</keyword>
<reference evidence="1 4" key="2">
    <citation type="submission" date="2020-08" db="EMBL/GenBank/DDBJ databases">
        <title>Genomic Encyclopedia of Type Strains, Phase III (KMG-III): the genomes of soil and plant-associated and newly described type strains.</title>
        <authorList>
            <person name="Whitman W."/>
        </authorList>
    </citation>
    <scope>NUCLEOTIDE SEQUENCE [LARGE SCALE GENOMIC DNA]</scope>
    <source>
        <strain evidence="1 4">CECT 3146</strain>
    </source>
</reference>
<evidence type="ECO:0000313" key="4">
    <source>
        <dbReference type="Proteomes" id="UP000549009"/>
    </source>
</evidence>
<dbReference type="AlphaFoldDB" id="A0A5P2X0I0"/>
<name>A0A5P2X0I0_STRST</name>
<reference evidence="2 3" key="1">
    <citation type="submission" date="2017-09" db="EMBL/GenBank/DDBJ databases">
        <authorList>
            <person name="Lee N."/>
            <person name="Cho B.-K."/>
        </authorList>
    </citation>
    <scope>NUCLEOTIDE SEQUENCE [LARGE SCALE GENOMIC DNA]</scope>
    <source>
        <strain evidence="2 3">ATCC 27465</strain>
    </source>
</reference>
<dbReference type="EMBL" id="CP023690">
    <property type="protein sequence ID" value="QEV58517.1"/>
    <property type="molecule type" value="Genomic_DNA"/>
</dbReference>
<accession>A0A5P2X0I0</accession>
<dbReference type="Pfam" id="PF19730">
    <property type="entry name" value="DUF6221"/>
    <property type="match status" value="1"/>
</dbReference>
<gene>
    <name evidence="2" type="ORF">CP982_07185</name>
    <name evidence="1" type="ORF">FHS40_007376</name>
</gene>
<dbReference type="Proteomes" id="UP000549009">
    <property type="component" value="Unassembled WGS sequence"/>
</dbReference>
<organism evidence="2 3">
    <name type="scientific">Streptomyces spectabilis</name>
    <dbReference type="NCBI Taxonomy" id="68270"/>
    <lineage>
        <taxon>Bacteria</taxon>
        <taxon>Bacillati</taxon>
        <taxon>Actinomycetota</taxon>
        <taxon>Actinomycetes</taxon>
        <taxon>Kitasatosporales</taxon>
        <taxon>Streptomycetaceae</taxon>
        <taxon>Streptomyces</taxon>
    </lineage>
</organism>
<dbReference type="InterPro" id="IPR046193">
    <property type="entry name" value="DUF6221"/>
</dbReference>
<protein>
    <submittedName>
        <fullName evidence="2">Uncharacterized protein</fullName>
    </submittedName>
</protein>
<proteinExistence type="predicted"/>
<evidence type="ECO:0000313" key="3">
    <source>
        <dbReference type="Proteomes" id="UP000326505"/>
    </source>
</evidence>
<dbReference type="KEGG" id="sspb:CP982_07185"/>
<dbReference type="Proteomes" id="UP000326505">
    <property type="component" value="Chromosome"/>
</dbReference>
<sequence length="141" mass="16064">MSDNPAQWLRDQLNEDERIAKRAAGRSSEWRLARPLDDEEAGDASLLRPVELEHAERHDPARVLREIDAKRKVIAAHATAAKRVEELTTLVARLRAEGQDDLMATMKQETAIHQRDVLHGVLCLLALPYAGRPGYREEWRL</sequence>
<evidence type="ECO:0000313" key="1">
    <source>
        <dbReference type="EMBL" id="MBB5108255.1"/>
    </source>
</evidence>
<dbReference type="RefSeq" id="WP_150509717.1">
    <property type="nucleotide sequence ID" value="NZ_BMSQ01000020.1"/>
</dbReference>
<dbReference type="EMBL" id="JACHJD010000018">
    <property type="protein sequence ID" value="MBB5108255.1"/>
    <property type="molecule type" value="Genomic_DNA"/>
</dbReference>